<keyword evidence="8" id="KW-1185">Reference proteome</keyword>
<dbReference type="OrthoDB" id="9803988at2"/>
<dbReference type="Pfam" id="PF00496">
    <property type="entry name" value="SBP_bac_5"/>
    <property type="match status" value="1"/>
</dbReference>
<evidence type="ECO:0000256" key="4">
    <source>
        <dbReference type="ARBA" id="ARBA00022729"/>
    </source>
</evidence>
<feature type="signal peptide" evidence="5">
    <location>
        <begin position="1"/>
        <end position="20"/>
    </location>
</feature>
<dbReference type="PIRSF" id="PIRSF002741">
    <property type="entry name" value="MppA"/>
    <property type="match status" value="1"/>
</dbReference>
<evidence type="ECO:0000259" key="6">
    <source>
        <dbReference type="Pfam" id="PF00496"/>
    </source>
</evidence>
<accession>A0A844H6F1</accession>
<dbReference type="Gene3D" id="3.90.76.10">
    <property type="entry name" value="Dipeptide-binding Protein, Domain 1"/>
    <property type="match status" value="1"/>
</dbReference>
<dbReference type="FunFam" id="3.90.76.10:FF:000001">
    <property type="entry name" value="Oligopeptide ABC transporter substrate-binding protein"/>
    <property type="match status" value="1"/>
</dbReference>
<dbReference type="AlphaFoldDB" id="A0A844H6F1"/>
<dbReference type="RefSeq" id="WP_155064736.1">
    <property type="nucleotide sequence ID" value="NZ_WMIF01000014.1"/>
</dbReference>
<protein>
    <submittedName>
        <fullName evidence="7">Oligopeptide ABC transporter substrate-binding protein OppA</fullName>
    </submittedName>
</protein>
<evidence type="ECO:0000313" key="8">
    <source>
        <dbReference type="Proteomes" id="UP000442533"/>
    </source>
</evidence>
<dbReference type="EMBL" id="WMIF01000014">
    <property type="protein sequence ID" value="MTH35194.1"/>
    <property type="molecule type" value="Genomic_DNA"/>
</dbReference>
<dbReference type="SUPFAM" id="SSF53850">
    <property type="entry name" value="Periplasmic binding protein-like II"/>
    <property type="match status" value="1"/>
</dbReference>
<dbReference type="GO" id="GO:0030288">
    <property type="term" value="C:outer membrane-bounded periplasmic space"/>
    <property type="evidence" value="ECO:0007669"/>
    <property type="project" value="TreeGrafter"/>
</dbReference>
<dbReference type="GO" id="GO:1904680">
    <property type="term" value="F:peptide transmembrane transporter activity"/>
    <property type="evidence" value="ECO:0007669"/>
    <property type="project" value="TreeGrafter"/>
</dbReference>
<dbReference type="Gene3D" id="3.10.105.10">
    <property type="entry name" value="Dipeptide-binding Protein, Domain 3"/>
    <property type="match status" value="1"/>
</dbReference>
<sequence>MMRSLLASVLLIGAGLPALAVQPAPGEVLAKEQSYRFWLPDAVKSLDPQKNVDAEGAEVIRQLFEGLMDEDASGAMQPGVASSYEVSDDRLSYVFQLRPDAKWSNGDPVTANDFVYAWRRLADPDTASENAWRLELMHVQNAAEVLTGKKKPAELGVKALDAHRLQVVLSQPAPYFLKTLAHPATYPVHRKSIEAAGEGWTAAGKLVGNGAYVLRAHDLGVSISLEKNPKYRDAAHVLMQKVTGVTIADPAQALRRYREGGLDRVQIPAGDVAAVRAELPGQTVISPYACTYSYLVNLSDTGPAALRDTRVRQALAYAIQPDVVVDRILQGGQKPAASWTHWAIAGFQPPVSEQAGWTDGQRQQKARALLEAAGFGPKHPLKLVLSVNASEDDRKLAAAAVEFWKSVSVQVSTSELPWKQLSERLQSGEFQLARYAWCADYDDASSFLNVLRASGPNYGKYASADYERLLTEAEQAADPARAYTAAEALLARDMPLIPLYHYAKAELIRPEIRGLPNSHAMGEWWAKDLYRVAP</sequence>
<dbReference type="GO" id="GO:0015833">
    <property type="term" value="P:peptide transport"/>
    <property type="evidence" value="ECO:0007669"/>
    <property type="project" value="TreeGrafter"/>
</dbReference>
<dbReference type="Proteomes" id="UP000442533">
    <property type="component" value="Unassembled WGS sequence"/>
</dbReference>
<dbReference type="GO" id="GO:0043190">
    <property type="term" value="C:ATP-binding cassette (ABC) transporter complex"/>
    <property type="evidence" value="ECO:0007669"/>
    <property type="project" value="InterPro"/>
</dbReference>
<evidence type="ECO:0000256" key="5">
    <source>
        <dbReference type="SAM" id="SignalP"/>
    </source>
</evidence>
<evidence type="ECO:0000256" key="2">
    <source>
        <dbReference type="ARBA" id="ARBA00005695"/>
    </source>
</evidence>
<dbReference type="PANTHER" id="PTHR30290">
    <property type="entry name" value="PERIPLASMIC BINDING COMPONENT OF ABC TRANSPORTER"/>
    <property type="match status" value="1"/>
</dbReference>
<reference evidence="7 8" key="1">
    <citation type="submission" date="2019-11" db="EMBL/GenBank/DDBJ databases">
        <authorList>
            <person name="Dong K."/>
        </authorList>
    </citation>
    <scope>NUCLEOTIDE SEQUENCE [LARGE SCALE GENOMIC DNA]</scope>
    <source>
        <strain evidence="7 8">JCM 17370</strain>
    </source>
</reference>
<feature type="domain" description="Solute-binding protein family 5" evidence="6">
    <location>
        <begin position="76"/>
        <end position="457"/>
    </location>
</feature>
<dbReference type="InterPro" id="IPR000914">
    <property type="entry name" value="SBP_5_dom"/>
</dbReference>
<organism evidence="7 8">
    <name type="scientific">Paracoccus limosus</name>
    <dbReference type="NCBI Taxonomy" id="913252"/>
    <lineage>
        <taxon>Bacteria</taxon>
        <taxon>Pseudomonadati</taxon>
        <taxon>Pseudomonadota</taxon>
        <taxon>Alphaproteobacteria</taxon>
        <taxon>Rhodobacterales</taxon>
        <taxon>Paracoccaceae</taxon>
        <taxon>Paracoccus</taxon>
    </lineage>
</organism>
<gene>
    <name evidence="7" type="ORF">GL279_11330</name>
</gene>
<dbReference type="CDD" id="cd08504">
    <property type="entry name" value="PBP2_OppA"/>
    <property type="match status" value="1"/>
</dbReference>
<comment type="similarity">
    <text evidence="2">Belongs to the bacterial solute-binding protein 5 family.</text>
</comment>
<comment type="subcellular location">
    <subcellularLocation>
        <location evidence="1">Periplasm</location>
    </subcellularLocation>
</comment>
<name>A0A844H6F1_9RHOB</name>
<evidence type="ECO:0000313" key="7">
    <source>
        <dbReference type="EMBL" id="MTH35194.1"/>
    </source>
</evidence>
<keyword evidence="3" id="KW-0813">Transport</keyword>
<feature type="chain" id="PRO_5032561974" evidence="5">
    <location>
        <begin position="21"/>
        <end position="534"/>
    </location>
</feature>
<evidence type="ECO:0000256" key="1">
    <source>
        <dbReference type="ARBA" id="ARBA00004418"/>
    </source>
</evidence>
<keyword evidence="4 5" id="KW-0732">Signal</keyword>
<dbReference type="PANTHER" id="PTHR30290:SF10">
    <property type="entry name" value="PERIPLASMIC OLIGOPEPTIDE-BINDING PROTEIN-RELATED"/>
    <property type="match status" value="1"/>
</dbReference>
<dbReference type="Gene3D" id="3.40.190.10">
    <property type="entry name" value="Periplasmic binding protein-like II"/>
    <property type="match status" value="1"/>
</dbReference>
<evidence type="ECO:0000256" key="3">
    <source>
        <dbReference type="ARBA" id="ARBA00022448"/>
    </source>
</evidence>
<dbReference type="InterPro" id="IPR030678">
    <property type="entry name" value="Peptide/Ni-bd"/>
</dbReference>
<comment type="caution">
    <text evidence="7">The sequence shown here is derived from an EMBL/GenBank/DDBJ whole genome shotgun (WGS) entry which is preliminary data.</text>
</comment>
<proteinExistence type="inferred from homology"/>
<dbReference type="InterPro" id="IPR039424">
    <property type="entry name" value="SBP_5"/>
</dbReference>